<name>A0A8C3QJP2_9PASS</name>
<keyword evidence="2" id="KW-0732">Signal</keyword>
<feature type="region of interest" description="Disordered" evidence="1">
    <location>
        <begin position="39"/>
        <end position="84"/>
    </location>
</feature>
<dbReference type="Ensembl" id="ENSCRFT00000007331.1">
    <property type="protein sequence ID" value="ENSCRFP00000007078.1"/>
    <property type="gene ID" value="ENSCRFG00000005584.1"/>
</dbReference>
<dbReference type="Proteomes" id="UP000694396">
    <property type="component" value="Unplaced"/>
</dbReference>
<dbReference type="AlphaFoldDB" id="A0A8C3QJP2"/>
<evidence type="ECO:0008006" key="5">
    <source>
        <dbReference type="Google" id="ProtNLM"/>
    </source>
</evidence>
<reference evidence="3" key="1">
    <citation type="submission" date="2025-08" db="UniProtKB">
        <authorList>
            <consortium name="Ensembl"/>
        </authorList>
    </citation>
    <scope>IDENTIFICATION</scope>
</reference>
<feature type="signal peptide" evidence="2">
    <location>
        <begin position="1"/>
        <end position="39"/>
    </location>
</feature>
<feature type="chain" id="PRO_5034664396" description="Secreted protein" evidence="2">
    <location>
        <begin position="40"/>
        <end position="84"/>
    </location>
</feature>
<proteinExistence type="predicted"/>
<evidence type="ECO:0000256" key="2">
    <source>
        <dbReference type="SAM" id="SignalP"/>
    </source>
</evidence>
<keyword evidence="4" id="KW-1185">Reference proteome</keyword>
<protein>
    <recommendedName>
        <fullName evidence="5">Secreted protein</fullName>
    </recommendedName>
</protein>
<organism evidence="3 4">
    <name type="scientific">Cyanoderma ruficeps</name>
    <name type="common">rufous-capped babbler</name>
    <dbReference type="NCBI Taxonomy" id="181631"/>
    <lineage>
        <taxon>Eukaryota</taxon>
        <taxon>Metazoa</taxon>
        <taxon>Chordata</taxon>
        <taxon>Craniata</taxon>
        <taxon>Vertebrata</taxon>
        <taxon>Euteleostomi</taxon>
        <taxon>Archelosauria</taxon>
        <taxon>Archosauria</taxon>
        <taxon>Dinosauria</taxon>
        <taxon>Saurischia</taxon>
        <taxon>Theropoda</taxon>
        <taxon>Coelurosauria</taxon>
        <taxon>Aves</taxon>
        <taxon>Neognathae</taxon>
        <taxon>Neoaves</taxon>
        <taxon>Telluraves</taxon>
        <taxon>Australaves</taxon>
        <taxon>Passeriformes</taxon>
        <taxon>Sylvioidea</taxon>
        <taxon>Timaliidae</taxon>
        <taxon>Cyanoderma</taxon>
    </lineage>
</organism>
<sequence length="84" mass="8931">MTFGVALAWSTCPQPGSGPWPRIWTNFTILWRFSTPATAAPTWTTPTASSAPQSRSSRVSPSPAPRPRWAARAPPRSVGLGALG</sequence>
<reference evidence="3" key="2">
    <citation type="submission" date="2025-09" db="UniProtKB">
        <authorList>
            <consortium name="Ensembl"/>
        </authorList>
    </citation>
    <scope>IDENTIFICATION</scope>
</reference>
<accession>A0A8C3QJP2</accession>
<evidence type="ECO:0000313" key="3">
    <source>
        <dbReference type="Ensembl" id="ENSCRFP00000007078.1"/>
    </source>
</evidence>
<feature type="compositionally biased region" description="Low complexity" evidence="1">
    <location>
        <begin position="39"/>
        <end position="77"/>
    </location>
</feature>
<evidence type="ECO:0000313" key="4">
    <source>
        <dbReference type="Proteomes" id="UP000694396"/>
    </source>
</evidence>
<evidence type="ECO:0000256" key="1">
    <source>
        <dbReference type="SAM" id="MobiDB-lite"/>
    </source>
</evidence>